<dbReference type="EMBL" id="SGWV01000007">
    <property type="protein sequence ID" value="RZS58121.1"/>
    <property type="molecule type" value="Genomic_DNA"/>
</dbReference>
<name>A0A4Q7LUC4_9BURK</name>
<keyword evidence="6 10" id="KW-0067">ATP-binding</keyword>
<accession>A0A4Q7LUC4</accession>
<comment type="caution">
    <text evidence="10">The sequence shown here is derived from an EMBL/GenBank/DDBJ whole genome shotgun (WGS) entry which is preliminary data.</text>
</comment>
<dbReference type="AlphaFoldDB" id="A0A4Q7LUC4"/>
<evidence type="ECO:0000256" key="1">
    <source>
        <dbReference type="ARBA" id="ARBA00004417"/>
    </source>
</evidence>
<keyword evidence="11" id="KW-1185">Reference proteome</keyword>
<dbReference type="Pfam" id="PF00005">
    <property type="entry name" value="ABC_tran"/>
    <property type="match status" value="2"/>
</dbReference>
<dbReference type="GO" id="GO:0016887">
    <property type="term" value="F:ATP hydrolysis activity"/>
    <property type="evidence" value="ECO:0007669"/>
    <property type="project" value="InterPro"/>
</dbReference>
<dbReference type="InterPro" id="IPR003593">
    <property type="entry name" value="AAA+_ATPase"/>
</dbReference>
<feature type="domain" description="ABC transporter" evidence="9">
    <location>
        <begin position="297"/>
        <end position="572"/>
    </location>
</feature>
<evidence type="ECO:0000256" key="5">
    <source>
        <dbReference type="ARBA" id="ARBA00022741"/>
    </source>
</evidence>
<evidence type="ECO:0000256" key="2">
    <source>
        <dbReference type="ARBA" id="ARBA00005417"/>
    </source>
</evidence>
<evidence type="ECO:0000259" key="9">
    <source>
        <dbReference type="PROSITE" id="PS50893"/>
    </source>
</evidence>
<dbReference type="InterPro" id="IPR027417">
    <property type="entry name" value="P-loop_NTPase"/>
</dbReference>
<reference evidence="10 11" key="1">
    <citation type="submission" date="2019-02" db="EMBL/GenBank/DDBJ databases">
        <title>Genomic Encyclopedia of Type Strains, Phase IV (KMG-IV): sequencing the most valuable type-strain genomes for metagenomic binning, comparative biology and taxonomic classification.</title>
        <authorList>
            <person name="Goeker M."/>
        </authorList>
    </citation>
    <scope>NUCLEOTIDE SEQUENCE [LARGE SCALE GENOMIC DNA]</scope>
    <source>
        <strain evidence="10 11">DSM 10617</strain>
    </source>
</reference>
<protein>
    <submittedName>
        <fullName evidence="10">Microcin C transport system ATP-binding protein</fullName>
    </submittedName>
</protein>
<organism evidence="10 11">
    <name type="scientific">Sphaerotilus mobilis</name>
    <dbReference type="NCBI Taxonomy" id="47994"/>
    <lineage>
        <taxon>Bacteria</taxon>
        <taxon>Pseudomonadati</taxon>
        <taxon>Pseudomonadota</taxon>
        <taxon>Betaproteobacteria</taxon>
        <taxon>Burkholderiales</taxon>
        <taxon>Sphaerotilaceae</taxon>
        <taxon>Sphaerotilus</taxon>
    </lineage>
</organism>
<proteinExistence type="inferred from homology"/>
<dbReference type="GO" id="GO:0055085">
    <property type="term" value="P:transmembrane transport"/>
    <property type="evidence" value="ECO:0007669"/>
    <property type="project" value="UniProtKB-ARBA"/>
</dbReference>
<dbReference type="PANTHER" id="PTHR43297">
    <property type="entry name" value="OLIGOPEPTIDE TRANSPORT ATP-BINDING PROTEIN APPD"/>
    <property type="match status" value="1"/>
</dbReference>
<dbReference type="SMART" id="SM00382">
    <property type="entry name" value="AAA"/>
    <property type="match status" value="2"/>
</dbReference>
<keyword evidence="7" id="KW-0472">Membrane</keyword>
<keyword evidence="3" id="KW-0813">Transport</keyword>
<dbReference type="PANTHER" id="PTHR43297:SF2">
    <property type="entry name" value="DIPEPTIDE TRANSPORT ATP-BINDING PROTEIN DPPD"/>
    <property type="match status" value="1"/>
</dbReference>
<dbReference type="GO" id="GO:0015833">
    <property type="term" value="P:peptide transport"/>
    <property type="evidence" value="ECO:0007669"/>
    <property type="project" value="InterPro"/>
</dbReference>
<dbReference type="PROSITE" id="PS50893">
    <property type="entry name" value="ABC_TRANSPORTER_2"/>
    <property type="match status" value="2"/>
</dbReference>
<dbReference type="Pfam" id="PF08352">
    <property type="entry name" value="oligo_HPY"/>
    <property type="match status" value="2"/>
</dbReference>
<evidence type="ECO:0000256" key="8">
    <source>
        <dbReference type="SAM" id="MobiDB-lite"/>
    </source>
</evidence>
<dbReference type="FunFam" id="3.40.50.300:FF:000016">
    <property type="entry name" value="Oligopeptide ABC transporter ATP-binding component"/>
    <property type="match status" value="1"/>
</dbReference>
<keyword evidence="5" id="KW-0547">Nucleotide-binding</keyword>
<feature type="domain" description="ABC transporter" evidence="9">
    <location>
        <begin position="32"/>
        <end position="277"/>
    </location>
</feature>
<dbReference type="SUPFAM" id="SSF52540">
    <property type="entry name" value="P-loop containing nucleoside triphosphate hydrolases"/>
    <property type="match status" value="2"/>
</dbReference>
<sequence length="581" mass="62797">MSSTSTLTATPSVSTQTPPNSQLPQVAGMPLLQVDQLSVAFAGQTVVDQVSFEIGVGEKFALVGESGSGKSISALSILRLVDGASHIGGSIRFDGTELMTASERQMRGLRGRDIAMIFQEPMTALNPLYTVGNQIGEVLELHEGLSAREARERAIALLDRTGIPEPARRVDAYPHELSGGQRQRAMIAMALACRPRLLIADEPTTALDVTIQAQILALLDELQQEMGMALLFITHDLNLVGRYADRVAVMSRGKIVEDGITARVFARPRHPYTRQLLAARPQPLTSAERDSRQTPLLQAQGVRVTFSQPAGWWRRKDFVAVREASLSVPRGQTVGIVGESGSGKTTLGMALLALQPLAAGEVTLHNQVASDVMNTSQQRSTQRVDLAEGGELRALRRRMQVVFQDPFAALSPRMTVGQIVGEGLALHHPDLSAAERDTRIRAALAEVGLDTQAAASDTRGGSDLLQRYPHEFSGGQRQRIAIARALILKPELLLLDEPTSALDASVQQQVLALLLRLQREQGLSYVFISHDLAVIRAVAHQVLVMKDGEVVERGPTAQVFDAPKHAYTQTLLAAALAAEPK</sequence>
<dbReference type="NCBIfam" id="NF007739">
    <property type="entry name" value="PRK10419.1"/>
    <property type="match status" value="2"/>
</dbReference>
<evidence type="ECO:0000256" key="7">
    <source>
        <dbReference type="ARBA" id="ARBA00023136"/>
    </source>
</evidence>
<dbReference type="Proteomes" id="UP000293433">
    <property type="component" value="Unassembled WGS sequence"/>
</dbReference>
<comment type="similarity">
    <text evidence="2">Belongs to the ABC transporter superfamily.</text>
</comment>
<feature type="region of interest" description="Disordered" evidence="8">
    <location>
        <begin position="1"/>
        <end position="24"/>
    </location>
</feature>
<dbReference type="GO" id="GO:0005886">
    <property type="term" value="C:plasma membrane"/>
    <property type="evidence" value="ECO:0007669"/>
    <property type="project" value="UniProtKB-SubCell"/>
</dbReference>
<dbReference type="InterPro" id="IPR003439">
    <property type="entry name" value="ABC_transporter-like_ATP-bd"/>
</dbReference>
<evidence type="ECO:0000256" key="3">
    <source>
        <dbReference type="ARBA" id="ARBA00022448"/>
    </source>
</evidence>
<evidence type="ECO:0000313" key="11">
    <source>
        <dbReference type="Proteomes" id="UP000293433"/>
    </source>
</evidence>
<dbReference type="NCBIfam" id="NF008453">
    <property type="entry name" value="PRK11308.1"/>
    <property type="match status" value="2"/>
</dbReference>
<keyword evidence="4" id="KW-1003">Cell membrane</keyword>
<dbReference type="PROSITE" id="PS00211">
    <property type="entry name" value="ABC_TRANSPORTER_1"/>
    <property type="match status" value="2"/>
</dbReference>
<evidence type="ECO:0000256" key="6">
    <source>
        <dbReference type="ARBA" id="ARBA00022840"/>
    </source>
</evidence>
<dbReference type="InterPro" id="IPR017871">
    <property type="entry name" value="ABC_transporter-like_CS"/>
</dbReference>
<dbReference type="CDD" id="cd03257">
    <property type="entry name" value="ABC_NikE_OppD_transporters"/>
    <property type="match status" value="2"/>
</dbReference>
<evidence type="ECO:0000256" key="4">
    <source>
        <dbReference type="ARBA" id="ARBA00022475"/>
    </source>
</evidence>
<dbReference type="InterPro" id="IPR050388">
    <property type="entry name" value="ABC_Ni/Peptide_Import"/>
</dbReference>
<dbReference type="Gene3D" id="3.40.50.300">
    <property type="entry name" value="P-loop containing nucleotide triphosphate hydrolases"/>
    <property type="match status" value="2"/>
</dbReference>
<dbReference type="InterPro" id="IPR013563">
    <property type="entry name" value="Oligopep_ABC_C"/>
</dbReference>
<dbReference type="GO" id="GO:0005524">
    <property type="term" value="F:ATP binding"/>
    <property type="evidence" value="ECO:0007669"/>
    <property type="project" value="UniProtKB-KW"/>
</dbReference>
<comment type="subcellular location">
    <subcellularLocation>
        <location evidence="1">Cell inner membrane</location>
        <topology evidence="1">Peripheral membrane protein</topology>
    </subcellularLocation>
</comment>
<gene>
    <name evidence="10" type="ORF">EV685_0400</name>
</gene>
<evidence type="ECO:0000313" key="10">
    <source>
        <dbReference type="EMBL" id="RZS58121.1"/>
    </source>
</evidence>